<comment type="caution">
    <text evidence="2">The sequence shown here is derived from an EMBL/GenBank/DDBJ whole genome shotgun (WGS) entry which is preliminary data.</text>
</comment>
<evidence type="ECO:0000313" key="3">
    <source>
        <dbReference type="Proteomes" id="UP001583280"/>
    </source>
</evidence>
<feature type="region of interest" description="Disordered" evidence="1">
    <location>
        <begin position="24"/>
        <end position="109"/>
    </location>
</feature>
<dbReference type="Proteomes" id="UP001583280">
    <property type="component" value="Unassembled WGS sequence"/>
</dbReference>
<protein>
    <submittedName>
        <fullName evidence="2">Uncharacterized protein</fullName>
    </submittedName>
</protein>
<organism evidence="2 3">
    <name type="scientific">Ceratocystis pirilliformis</name>
    <dbReference type="NCBI Taxonomy" id="259994"/>
    <lineage>
        <taxon>Eukaryota</taxon>
        <taxon>Fungi</taxon>
        <taxon>Dikarya</taxon>
        <taxon>Ascomycota</taxon>
        <taxon>Pezizomycotina</taxon>
        <taxon>Sordariomycetes</taxon>
        <taxon>Hypocreomycetidae</taxon>
        <taxon>Microascales</taxon>
        <taxon>Ceratocystidaceae</taxon>
        <taxon>Ceratocystis</taxon>
    </lineage>
</organism>
<evidence type="ECO:0000313" key="2">
    <source>
        <dbReference type="EMBL" id="KAL1900800.1"/>
    </source>
</evidence>
<reference evidence="2 3" key="1">
    <citation type="journal article" date="2024" name="IMA Fungus">
        <title>IMA Genome - F19 : A genome assembly and annotation guide to empower mycologists, including annotated draft genome sequences of Ceratocystis pirilliformis, Diaporthe australafricana, Fusarium ophioides, Paecilomyces lecythidis, and Sporothrix stenoceras.</title>
        <authorList>
            <person name="Aylward J."/>
            <person name="Wilson A.M."/>
            <person name="Visagie C.M."/>
            <person name="Spraker J."/>
            <person name="Barnes I."/>
            <person name="Buitendag C."/>
            <person name="Ceriani C."/>
            <person name="Del Mar Angel L."/>
            <person name="du Plessis D."/>
            <person name="Fuchs T."/>
            <person name="Gasser K."/>
            <person name="Kramer D."/>
            <person name="Li W."/>
            <person name="Munsamy K."/>
            <person name="Piso A."/>
            <person name="Price J.L."/>
            <person name="Sonnekus B."/>
            <person name="Thomas C."/>
            <person name="van der Nest A."/>
            <person name="van Dijk A."/>
            <person name="van Heerden A."/>
            <person name="van Vuuren N."/>
            <person name="Yilmaz N."/>
            <person name="Duong T.A."/>
            <person name="van der Merwe N.A."/>
            <person name="Wingfield M.J."/>
            <person name="Wingfield B.D."/>
        </authorList>
    </citation>
    <scope>NUCLEOTIDE SEQUENCE [LARGE SCALE GENOMIC DNA]</scope>
    <source>
        <strain evidence="2 3">CMW 12675</strain>
    </source>
</reference>
<feature type="compositionally biased region" description="Basic and acidic residues" evidence="1">
    <location>
        <begin position="39"/>
        <end position="49"/>
    </location>
</feature>
<accession>A0ABR3ZK56</accession>
<dbReference type="EMBL" id="JAWDJO010000010">
    <property type="protein sequence ID" value="KAL1900800.1"/>
    <property type="molecule type" value="Genomic_DNA"/>
</dbReference>
<keyword evidence="3" id="KW-1185">Reference proteome</keyword>
<name>A0ABR3ZK56_9PEZI</name>
<sequence>MAKGDVDIRTLAGHVSAEFRAAFQKLQHRGRPPNPGQTEEEKQSPEPSKHAKPMVTTAQRQVAPNGKKAYATIAKQTSGGTKQPVILKKKSISKPPSKDPPKAKKRRLA</sequence>
<proteinExistence type="predicted"/>
<evidence type="ECO:0000256" key="1">
    <source>
        <dbReference type="SAM" id="MobiDB-lite"/>
    </source>
</evidence>
<feature type="non-terminal residue" evidence="2">
    <location>
        <position position="109"/>
    </location>
</feature>
<gene>
    <name evidence="2" type="ORF">Cpir12675_000815</name>
</gene>